<dbReference type="SUPFAM" id="SSF53822">
    <property type="entry name" value="Periplasmic binding protein-like I"/>
    <property type="match status" value="1"/>
</dbReference>
<evidence type="ECO:0000256" key="2">
    <source>
        <dbReference type="ARBA" id="ARBA00022729"/>
    </source>
</evidence>
<keyword evidence="2" id="KW-0732">Signal</keyword>
<feature type="domain" description="Leucine-binding protein" evidence="3">
    <location>
        <begin position="38"/>
        <end position="381"/>
    </location>
</feature>
<reference evidence="4" key="2">
    <citation type="submission" date="2021-01" db="EMBL/GenBank/DDBJ databases">
        <authorList>
            <person name="Hahn C.R."/>
            <person name="Youssef N.H."/>
            <person name="Elshahed M."/>
        </authorList>
    </citation>
    <scope>NUCLEOTIDE SEQUENCE</scope>
    <source>
        <strain evidence="4">Zod_Metabat.24</strain>
    </source>
</reference>
<name>A0A9D8KH79_9DELT</name>
<evidence type="ECO:0000313" key="5">
    <source>
        <dbReference type="Proteomes" id="UP000809273"/>
    </source>
</evidence>
<protein>
    <submittedName>
        <fullName evidence="4">ABC transporter substrate-binding protein</fullName>
    </submittedName>
</protein>
<dbReference type="CDD" id="cd06343">
    <property type="entry name" value="PBP1_ABC_ligand_binding-like"/>
    <property type="match status" value="1"/>
</dbReference>
<comment type="similarity">
    <text evidence="1">Belongs to the leucine-binding protein family.</text>
</comment>
<dbReference type="AlphaFoldDB" id="A0A9D8KH79"/>
<dbReference type="Proteomes" id="UP000809273">
    <property type="component" value="Unassembled WGS sequence"/>
</dbReference>
<gene>
    <name evidence="4" type="ORF">JW984_12930</name>
</gene>
<evidence type="ECO:0000256" key="1">
    <source>
        <dbReference type="ARBA" id="ARBA00010062"/>
    </source>
</evidence>
<dbReference type="Gene3D" id="3.40.50.2300">
    <property type="match status" value="2"/>
</dbReference>
<dbReference type="EMBL" id="JAFGIX010000065">
    <property type="protein sequence ID" value="MBN1574093.1"/>
    <property type="molecule type" value="Genomic_DNA"/>
</dbReference>
<dbReference type="InterPro" id="IPR028081">
    <property type="entry name" value="Leu-bd"/>
</dbReference>
<proteinExistence type="inferred from homology"/>
<comment type="caution">
    <text evidence="4">The sequence shown here is derived from an EMBL/GenBank/DDBJ whole genome shotgun (WGS) entry which is preliminary data.</text>
</comment>
<dbReference type="PANTHER" id="PTHR47235:SF1">
    <property type="entry name" value="BLR6548 PROTEIN"/>
    <property type="match status" value="1"/>
</dbReference>
<evidence type="ECO:0000313" key="4">
    <source>
        <dbReference type="EMBL" id="MBN1574093.1"/>
    </source>
</evidence>
<dbReference type="PANTHER" id="PTHR47235">
    <property type="entry name" value="BLR6548 PROTEIN"/>
    <property type="match status" value="1"/>
</dbReference>
<reference evidence="4" key="1">
    <citation type="journal article" date="2021" name="Environ. Microbiol.">
        <title>Genomic characterization of three novel Desulfobacterota classes expand the metabolic and phylogenetic diversity of the phylum.</title>
        <authorList>
            <person name="Murphy C.L."/>
            <person name="Biggerstaff J."/>
            <person name="Eichhorn A."/>
            <person name="Ewing E."/>
            <person name="Shahan R."/>
            <person name="Soriano D."/>
            <person name="Stewart S."/>
            <person name="VanMol K."/>
            <person name="Walker R."/>
            <person name="Walters P."/>
            <person name="Elshahed M.S."/>
            <person name="Youssef N.H."/>
        </authorList>
    </citation>
    <scope>NUCLEOTIDE SEQUENCE</scope>
    <source>
        <strain evidence="4">Zod_Metabat.24</strain>
    </source>
</reference>
<organism evidence="4 5">
    <name type="scientific">Candidatus Zymogenus saltonus</name>
    <dbReference type="NCBI Taxonomy" id="2844893"/>
    <lineage>
        <taxon>Bacteria</taxon>
        <taxon>Deltaproteobacteria</taxon>
        <taxon>Candidatus Zymogenia</taxon>
        <taxon>Candidatus Zymogeniales</taxon>
        <taxon>Candidatus Zymogenaceae</taxon>
        <taxon>Candidatus Zymogenus</taxon>
    </lineage>
</organism>
<evidence type="ECO:0000259" key="3">
    <source>
        <dbReference type="Pfam" id="PF13458"/>
    </source>
</evidence>
<sequence length="398" mass="43095">MKAFRLFAVFVLIFGLFCVIGCEPKPAEEVPGVTDTEILIGTTGPLTGPANAWGAVQRAMETYFKAINAEGGINGRNLKIVILDDGYMPPNALTNVKKLVEEEKVFAIVGVLGAANVEAVKDYIDKSDVPWIGVIGGNRSISEPPLDNVFVGYPQYYLGAQALVNYAAKDLGVKTIGVFYQNDEFGGDGLAGAEKAATENGIEVVERVAYEVSDTDFSAHALKMKQANPDAVVIYGTARHSALFVGTCAQLGFLPQWLGTSAISDPVMIKLLGKAWDGAIVANFAPNPQGDSEGALWYRKALEEYAESDVDKAIGTFTIAGFYFAEYLVEGLKKVKGPLTRESLIKSMNSFKNVSGMFIHDVTYSKKDHRGQTSFYLMKANAETGELEDITGWFYPAE</sequence>
<dbReference type="InterPro" id="IPR028082">
    <property type="entry name" value="Peripla_BP_I"/>
</dbReference>
<dbReference type="Pfam" id="PF13458">
    <property type="entry name" value="Peripla_BP_6"/>
    <property type="match status" value="1"/>
</dbReference>
<accession>A0A9D8KH79</accession>